<dbReference type="RefSeq" id="WP_202233735.1">
    <property type="nucleotide sequence ID" value="NZ_AP018365.1"/>
</dbReference>
<organism evidence="9 10">
    <name type="scientific">Actinacidiphila reveromycinica</name>
    <dbReference type="NCBI Taxonomy" id="659352"/>
    <lineage>
        <taxon>Bacteria</taxon>
        <taxon>Bacillati</taxon>
        <taxon>Actinomycetota</taxon>
        <taxon>Actinomycetes</taxon>
        <taxon>Kitasatosporales</taxon>
        <taxon>Streptomycetaceae</taxon>
        <taxon>Actinacidiphila</taxon>
    </lineage>
</organism>
<evidence type="ECO:0000256" key="7">
    <source>
        <dbReference type="SAM" id="Phobius"/>
    </source>
</evidence>
<feature type="transmembrane region" description="Helical" evidence="7">
    <location>
        <begin position="299"/>
        <end position="320"/>
    </location>
</feature>
<evidence type="ECO:0000313" key="10">
    <source>
        <dbReference type="Proteomes" id="UP000595703"/>
    </source>
</evidence>
<gene>
    <name evidence="9" type="ORF">RVR_3192</name>
</gene>
<evidence type="ECO:0000256" key="2">
    <source>
        <dbReference type="ARBA" id="ARBA00022475"/>
    </source>
</evidence>
<dbReference type="EMBL" id="AP018365">
    <property type="protein sequence ID" value="BBA97441.1"/>
    <property type="molecule type" value="Genomic_DNA"/>
</dbReference>
<evidence type="ECO:0000313" key="9">
    <source>
        <dbReference type="EMBL" id="BBA97441.1"/>
    </source>
</evidence>
<reference evidence="9 10" key="3">
    <citation type="journal article" date="2011" name="Nat. Chem. Biol.">
        <title>Reveromycin A biosynthesis uses RevG and RevJ for stereospecific spiroacetal formation.</title>
        <authorList>
            <person name="Takahashi S."/>
            <person name="Toyoda A."/>
            <person name="Sekiyama Y."/>
            <person name="Takagi H."/>
            <person name="Nogawa T."/>
            <person name="Uramoto M."/>
            <person name="Suzuki R."/>
            <person name="Koshino H."/>
            <person name="Kumano T."/>
            <person name="Panthee S."/>
            <person name="Dairi T."/>
            <person name="Ishikawa J."/>
            <person name="Ikeda H."/>
            <person name="Sakaki Y."/>
            <person name="Osada H."/>
        </authorList>
    </citation>
    <scope>NUCLEOTIDE SEQUENCE [LARGE SCALE GENOMIC DNA]</scope>
    <source>
        <strain evidence="9 10">SN-593</strain>
    </source>
</reference>
<dbReference type="Proteomes" id="UP000595703">
    <property type="component" value="Chromosome"/>
</dbReference>
<dbReference type="KEGG" id="arev:RVR_3192"/>
<reference evidence="9 10" key="4">
    <citation type="journal article" date="2020" name="Sci. Rep.">
        <title>beta-carboline chemical signals induce reveromycin production through a LuxR family regulator in Streptomyces sp. SN-593.</title>
        <authorList>
            <person name="Panthee S."/>
            <person name="Kito N."/>
            <person name="Hayashi T."/>
            <person name="Shimizu T."/>
            <person name="Ishikawa J."/>
            <person name="Hamamoto H."/>
            <person name="Osada H."/>
            <person name="Takahashi S."/>
        </authorList>
    </citation>
    <scope>NUCLEOTIDE SEQUENCE [LARGE SCALE GENOMIC DNA]</scope>
    <source>
        <strain evidence="9 10">SN-593</strain>
    </source>
</reference>
<dbReference type="GO" id="GO:0005886">
    <property type="term" value="C:plasma membrane"/>
    <property type="evidence" value="ECO:0007669"/>
    <property type="project" value="UniProtKB-SubCell"/>
</dbReference>
<keyword evidence="5 7" id="KW-0472">Membrane</keyword>
<evidence type="ECO:0000256" key="6">
    <source>
        <dbReference type="SAM" id="MobiDB-lite"/>
    </source>
</evidence>
<evidence type="ECO:0000256" key="1">
    <source>
        <dbReference type="ARBA" id="ARBA00004651"/>
    </source>
</evidence>
<dbReference type="Pfam" id="PF02687">
    <property type="entry name" value="FtsX"/>
    <property type="match status" value="2"/>
</dbReference>
<keyword evidence="4 7" id="KW-1133">Transmembrane helix</keyword>
<protein>
    <submittedName>
        <fullName evidence="9">Putative ABC transporter permease</fullName>
    </submittedName>
</protein>
<dbReference type="InterPro" id="IPR038766">
    <property type="entry name" value="Membrane_comp_ABC_pdt"/>
</dbReference>
<sequence>MTNGLARASVRFRPASFAGTFVALLFAAVVVTACGVLLQTGLTAHVPPVRYARVPVVVAADPQAHLTTGHGDDRDTDSEALPDQPRLATGLAARIAARPGVAAAVPDIAFPLGATRGGAGGAELPRLTGRNWSAHLIPPASDPGSASGGAANGSTGATAGTSGTTGTSGAVRAPGAGEVVLDAGAARAAHLSVGDTLTLFAPGRTAAYRISGLVPADASTGPTAYLADSAADPLSGHPGRADAIAVFPKPGTGTAALADQARLAVGGRAKVRTGDGRGAAEQPGLAEGKEVMTAIGGSFGGIATATAVFVVMGTVALAVGQRGREIALLRAIGATPRQIRRTVATEALLVAPVAGAAGILPGVGLARWWLRQLVHRGAVPRGVTLDVGWIPMAAAIGAGLLGSLVAGHLAARRPSRARPSRALGEAAVERRRPGVVRTVLGVAAVVGGCVVAGVASHQTGDDAASVALGIVFCLMAGVAFLGPVVAWLAAAVLGMPLRASGSVPGMLAAANTRTAARRLAAAITPIALVTAFCGTLLCMQGSLTHASSRQLRQAVVADQVVGSGGAGLPASAAGRAAALPGVDTAVGVLRSGALVREGGGLDSASLVGVSGDPAALPKVLQLGVEEGSLADLTGGGRTVAVDTLLAGTAHVKVGGRLSLRLGDGTAVRPTVVAIYARGLGVGQLLMPRSAVAPYAATANDAQVLVRDAPGADPAAVRRELAGLGVPGSTVTDRAGYRAQADRDLELNAWSNQVMAAVLGGFAAVAAANTLVMTVLDRRREVALLRLAGTTRRQVLGMMRWEALVVAVAGLAVGAVIAWVTLVPIARGLTGASPYVPPLTGAGIAGGAVALALAATLLPARLLVRRPAAP</sequence>
<dbReference type="PANTHER" id="PTHR30287">
    <property type="entry name" value="MEMBRANE COMPONENT OF PREDICTED ABC SUPERFAMILY METABOLITE UPTAKE TRANSPORTER"/>
    <property type="match status" value="1"/>
</dbReference>
<keyword evidence="3 7" id="KW-0812">Transmembrane</keyword>
<proteinExistence type="predicted"/>
<evidence type="ECO:0000259" key="8">
    <source>
        <dbReference type="Pfam" id="PF02687"/>
    </source>
</evidence>
<feature type="transmembrane region" description="Helical" evidence="7">
    <location>
        <begin position="753"/>
        <end position="775"/>
    </location>
</feature>
<feature type="transmembrane region" description="Helical" evidence="7">
    <location>
        <begin position="347"/>
        <end position="369"/>
    </location>
</feature>
<dbReference type="PROSITE" id="PS51257">
    <property type="entry name" value="PROKAR_LIPOPROTEIN"/>
    <property type="match status" value="1"/>
</dbReference>
<feature type="transmembrane region" description="Helical" evidence="7">
    <location>
        <begin position="515"/>
        <end position="537"/>
    </location>
</feature>
<feature type="transmembrane region" description="Helical" evidence="7">
    <location>
        <begin position="467"/>
        <end position="494"/>
    </location>
</feature>
<feature type="transmembrane region" description="Helical" evidence="7">
    <location>
        <begin position="841"/>
        <end position="863"/>
    </location>
</feature>
<accession>A0A7U3URS7</accession>
<reference evidence="9 10" key="2">
    <citation type="journal article" date="2011" name="J. Antibiot.">
        <title>Furaquinocins I and J: novel polyketide isoprenoid hybrid compounds from Streptomyces reveromyceticus SN-593.</title>
        <authorList>
            <person name="Panthee S."/>
            <person name="Takahashi S."/>
            <person name="Takagi H."/>
            <person name="Nogawa T."/>
            <person name="Oowada E."/>
            <person name="Uramoto M."/>
            <person name="Osada H."/>
        </authorList>
    </citation>
    <scope>NUCLEOTIDE SEQUENCE [LARGE SCALE GENOMIC DNA]</scope>
    <source>
        <strain evidence="9 10">SN-593</strain>
    </source>
</reference>
<dbReference type="AlphaFoldDB" id="A0A7U3URS7"/>
<keyword evidence="10" id="KW-1185">Reference proteome</keyword>
<evidence type="ECO:0000256" key="4">
    <source>
        <dbReference type="ARBA" id="ARBA00022989"/>
    </source>
</evidence>
<feature type="transmembrane region" description="Helical" evidence="7">
    <location>
        <begin position="389"/>
        <end position="411"/>
    </location>
</feature>
<feature type="domain" description="ABC3 transporter permease C-terminal" evidence="8">
    <location>
        <begin position="754"/>
        <end position="866"/>
    </location>
</feature>
<dbReference type="InterPro" id="IPR003838">
    <property type="entry name" value="ABC3_permease_C"/>
</dbReference>
<dbReference type="PANTHER" id="PTHR30287:SF1">
    <property type="entry name" value="INNER MEMBRANE PROTEIN"/>
    <property type="match status" value="1"/>
</dbReference>
<evidence type="ECO:0000256" key="5">
    <source>
        <dbReference type="ARBA" id="ARBA00023136"/>
    </source>
</evidence>
<feature type="transmembrane region" description="Helical" evidence="7">
    <location>
        <begin position="435"/>
        <end position="455"/>
    </location>
</feature>
<reference evidence="9 10" key="1">
    <citation type="journal article" date="2010" name="J. Bacteriol.">
        <title>Biochemical characterization of a novel indole prenyltransferase from Streptomyces sp. SN-593.</title>
        <authorList>
            <person name="Takahashi S."/>
            <person name="Takagi H."/>
            <person name="Toyoda A."/>
            <person name="Uramoto M."/>
            <person name="Nogawa T."/>
            <person name="Ueki M."/>
            <person name="Sakaki Y."/>
            <person name="Osada H."/>
        </authorList>
    </citation>
    <scope>NUCLEOTIDE SEQUENCE [LARGE SCALE GENOMIC DNA]</scope>
    <source>
        <strain evidence="9 10">SN-593</strain>
    </source>
</reference>
<evidence type="ECO:0000256" key="3">
    <source>
        <dbReference type="ARBA" id="ARBA00022692"/>
    </source>
</evidence>
<feature type="transmembrane region" description="Helical" evidence="7">
    <location>
        <begin position="800"/>
        <end position="821"/>
    </location>
</feature>
<keyword evidence="2" id="KW-1003">Cell membrane</keyword>
<feature type="domain" description="ABC3 transporter permease C-terminal" evidence="8">
    <location>
        <begin position="298"/>
        <end position="416"/>
    </location>
</feature>
<name>A0A7U3URS7_9ACTN</name>
<feature type="compositionally biased region" description="Low complexity" evidence="6">
    <location>
        <begin position="152"/>
        <end position="170"/>
    </location>
</feature>
<feature type="region of interest" description="Disordered" evidence="6">
    <location>
        <begin position="135"/>
        <end position="171"/>
    </location>
</feature>
<comment type="subcellular location">
    <subcellularLocation>
        <location evidence="1">Cell membrane</location>
        <topology evidence="1">Multi-pass membrane protein</topology>
    </subcellularLocation>
</comment>